<dbReference type="PROSITE" id="PS00018">
    <property type="entry name" value="EF_HAND_1"/>
    <property type="match status" value="1"/>
</dbReference>
<evidence type="ECO:0000256" key="1">
    <source>
        <dbReference type="ARBA" id="ARBA00022737"/>
    </source>
</evidence>
<dbReference type="InterPro" id="IPR002048">
    <property type="entry name" value="EF_hand_dom"/>
</dbReference>
<evidence type="ECO:0000313" key="5">
    <source>
        <dbReference type="Proteomes" id="UP000266743"/>
    </source>
</evidence>
<name>A0A3L6L212_9TRYP</name>
<dbReference type="GO" id="GO:0016460">
    <property type="term" value="C:myosin II complex"/>
    <property type="evidence" value="ECO:0007669"/>
    <property type="project" value="TreeGrafter"/>
</dbReference>
<dbReference type="SMART" id="SM00054">
    <property type="entry name" value="EFh"/>
    <property type="match status" value="1"/>
</dbReference>
<dbReference type="Gene3D" id="1.10.238.10">
    <property type="entry name" value="EF-hand"/>
    <property type="match status" value="2"/>
</dbReference>
<dbReference type="InterPro" id="IPR011992">
    <property type="entry name" value="EF-hand-dom_pair"/>
</dbReference>
<dbReference type="SUPFAM" id="SSF47473">
    <property type="entry name" value="EF-hand"/>
    <property type="match status" value="1"/>
</dbReference>
<keyword evidence="1" id="KW-0677">Repeat</keyword>
<dbReference type="CDD" id="cd00051">
    <property type="entry name" value="EFh"/>
    <property type="match status" value="1"/>
</dbReference>
<dbReference type="GO" id="GO:0005509">
    <property type="term" value="F:calcium ion binding"/>
    <property type="evidence" value="ECO:0007669"/>
    <property type="project" value="InterPro"/>
</dbReference>
<dbReference type="AlphaFoldDB" id="A0A3L6L212"/>
<protein>
    <submittedName>
        <fullName evidence="4">Calmodulin-like protein</fullName>
    </submittedName>
</protein>
<dbReference type="PANTHER" id="PTHR23048">
    <property type="entry name" value="MYOSIN LIGHT CHAIN 1, 3"/>
    <property type="match status" value="1"/>
</dbReference>
<reference evidence="4 5" key="1">
    <citation type="submission" date="2018-09" db="EMBL/GenBank/DDBJ databases">
        <title>whole genome sequence of T. equiperdum IVM-t1 strain.</title>
        <authorList>
            <person name="Suganuma K."/>
        </authorList>
    </citation>
    <scope>NUCLEOTIDE SEQUENCE [LARGE SCALE GENOMIC DNA]</scope>
    <source>
        <strain evidence="4 5">IVM-t1</strain>
    </source>
</reference>
<dbReference type="InterPro" id="IPR050230">
    <property type="entry name" value="CALM/Myosin/TropC-like"/>
</dbReference>
<dbReference type="FunFam" id="1.10.238.10:FF:000658">
    <property type="entry name" value="Calmodulin-like protein, putative"/>
    <property type="match status" value="1"/>
</dbReference>
<comment type="caution">
    <text evidence="4">The sequence shown here is derived from an EMBL/GenBank/DDBJ whole genome shotgun (WGS) entry which is preliminary data.</text>
</comment>
<dbReference type="EMBL" id="QSBY01000009">
    <property type="protein sequence ID" value="RHW70196.1"/>
    <property type="molecule type" value="Genomic_DNA"/>
</dbReference>
<sequence length="141" mass="15846">MSRASIMKEAFELLQRDGKIPKASIPTALRAAGMNPSEEKLNEIMATAVDIDMAGYESLVTEHYDKTDTVEAVKEAFRVFDKDHNGTVSVAEFRHIMTTMGEKYTEEEFCDLIQGFDANGVIPYEKFVEKMLAPFTEHESA</sequence>
<evidence type="ECO:0000313" key="4">
    <source>
        <dbReference type="EMBL" id="RHW70196.1"/>
    </source>
</evidence>
<evidence type="ECO:0000259" key="3">
    <source>
        <dbReference type="PROSITE" id="PS50222"/>
    </source>
</evidence>
<dbReference type="Proteomes" id="UP000266743">
    <property type="component" value="Chromosome 9"/>
</dbReference>
<feature type="domain" description="EF-hand" evidence="3">
    <location>
        <begin position="68"/>
        <end position="103"/>
    </location>
</feature>
<evidence type="ECO:0000256" key="2">
    <source>
        <dbReference type="ARBA" id="ARBA00022837"/>
    </source>
</evidence>
<organism evidence="4 5">
    <name type="scientific">Trypanosoma brucei equiperdum</name>
    <dbReference type="NCBI Taxonomy" id="630700"/>
    <lineage>
        <taxon>Eukaryota</taxon>
        <taxon>Discoba</taxon>
        <taxon>Euglenozoa</taxon>
        <taxon>Kinetoplastea</taxon>
        <taxon>Metakinetoplastina</taxon>
        <taxon>Trypanosomatida</taxon>
        <taxon>Trypanosomatidae</taxon>
        <taxon>Trypanosoma</taxon>
    </lineage>
</organism>
<accession>A0A3L6L212</accession>
<gene>
    <name evidence="4" type="ORF">DPX39_090065400</name>
</gene>
<dbReference type="Pfam" id="PF13499">
    <property type="entry name" value="EF-hand_7"/>
    <property type="match status" value="1"/>
</dbReference>
<proteinExistence type="predicted"/>
<dbReference type="PROSITE" id="PS50222">
    <property type="entry name" value="EF_HAND_2"/>
    <property type="match status" value="1"/>
</dbReference>
<keyword evidence="2" id="KW-0106">Calcium</keyword>
<dbReference type="InterPro" id="IPR018247">
    <property type="entry name" value="EF_Hand_1_Ca_BS"/>
</dbReference>
<dbReference type="PANTHER" id="PTHR23048:SF0">
    <property type="entry name" value="CALMODULIN LIKE 3"/>
    <property type="match status" value="1"/>
</dbReference>